<feature type="domain" description="Myb-like" evidence="7">
    <location>
        <begin position="9"/>
        <end position="88"/>
    </location>
</feature>
<reference evidence="9" key="1">
    <citation type="journal article" date="2018" name="DNA Res.">
        <title>Multiple hybrid de novo genome assembly of finger millet, an orphan allotetraploid crop.</title>
        <authorList>
            <person name="Hatakeyama M."/>
            <person name="Aluri S."/>
            <person name="Balachadran M.T."/>
            <person name="Sivarajan S.R."/>
            <person name="Patrignani A."/>
            <person name="Gruter S."/>
            <person name="Poveda L."/>
            <person name="Shimizu-Inatsugi R."/>
            <person name="Baeten J."/>
            <person name="Francoijs K.J."/>
            <person name="Nataraja K.N."/>
            <person name="Reddy Y.A.N."/>
            <person name="Phadnis S."/>
            <person name="Ravikumar R.L."/>
            <person name="Schlapbach R."/>
            <person name="Sreeman S.M."/>
            <person name="Shimizu K.K."/>
        </authorList>
    </citation>
    <scope>NUCLEOTIDE SEQUENCE</scope>
</reference>
<dbReference type="PANTHER" id="PTHR47999">
    <property type="entry name" value="TRANSCRIPTION FACTOR MYB8-RELATED-RELATED"/>
    <property type="match status" value="1"/>
</dbReference>
<dbReference type="InterPro" id="IPR009057">
    <property type="entry name" value="Homeodomain-like_sf"/>
</dbReference>
<dbReference type="InterPro" id="IPR015495">
    <property type="entry name" value="Myb_TF_plants"/>
</dbReference>
<dbReference type="Gene3D" id="1.10.10.60">
    <property type="entry name" value="Homeodomain-like"/>
    <property type="match status" value="2"/>
</dbReference>
<evidence type="ECO:0000256" key="1">
    <source>
        <dbReference type="ARBA" id="ARBA00004123"/>
    </source>
</evidence>
<protein>
    <submittedName>
        <fullName evidence="9">Uncharacterized protein</fullName>
    </submittedName>
</protein>
<dbReference type="SMART" id="SM00717">
    <property type="entry name" value="SANT"/>
    <property type="match status" value="1"/>
</dbReference>
<keyword evidence="10" id="KW-1185">Reference proteome</keyword>
<evidence type="ECO:0000259" key="7">
    <source>
        <dbReference type="PROSITE" id="PS50090"/>
    </source>
</evidence>
<dbReference type="PROSITE" id="PS51294">
    <property type="entry name" value="HTH_MYB"/>
    <property type="match status" value="1"/>
</dbReference>
<dbReference type="EMBL" id="BQKI01000012">
    <property type="protein sequence ID" value="GJN05450.1"/>
    <property type="molecule type" value="Genomic_DNA"/>
</dbReference>
<comment type="subcellular location">
    <subcellularLocation>
        <location evidence="1">Nucleus</location>
    </subcellularLocation>
</comment>
<evidence type="ECO:0000256" key="3">
    <source>
        <dbReference type="ARBA" id="ARBA00023125"/>
    </source>
</evidence>
<sequence length="305" mass="32806">MGRAPCCEKVGLKRGRWTKEEDEILARYIKEHGEGSWRTLPKNADGIFHSPHVISFGFGFNSPMWSLIAGHLPGRTDNEIKNYWNSHLSRRSSDFRSGGDGVVVNVDLSKLPGGGKRRGGKVTAKGGKEKKVKGKGKEKAAEVALPHDAKKGQEEDTNVPTPTSSQPCNAQSEEQAQASASGVTSDGLEDGPLGPSEEMVSGLLGPVSSKLEMGPDGASMDHEMGLCMDSDTGPCIQSENGPGGPSEDVAQEMGDEKALGDWDLTGLDTDISVDDDMWDSLVWDYDEMVVPQGELMPDLFFLENV</sequence>
<evidence type="ECO:0000256" key="4">
    <source>
        <dbReference type="ARBA" id="ARBA00023163"/>
    </source>
</evidence>
<dbReference type="GO" id="GO:0003677">
    <property type="term" value="F:DNA binding"/>
    <property type="evidence" value="ECO:0007669"/>
    <property type="project" value="UniProtKB-KW"/>
</dbReference>
<accession>A0AAV5D4X8</accession>
<dbReference type="InterPro" id="IPR017930">
    <property type="entry name" value="Myb_dom"/>
</dbReference>
<dbReference type="Pfam" id="PF00249">
    <property type="entry name" value="Myb_DNA-binding"/>
    <property type="match status" value="2"/>
</dbReference>
<evidence type="ECO:0000256" key="6">
    <source>
        <dbReference type="SAM" id="MobiDB-lite"/>
    </source>
</evidence>
<keyword evidence="4" id="KW-0804">Transcription</keyword>
<dbReference type="CDD" id="cd00167">
    <property type="entry name" value="SANT"/>
    <property type="match status" value="1"/>
</dbReference>
<feature type="compositionally biased region" description="Basic and acidic residues" evidence="6">
    <location>
        <begin position="135"/>
        <end position="154"/>
    </location>
</feature>
<feature type="region of interest" description="Disordered" evidence="6">
    <location>
        <begin position="105"/>
        <end position="202"/>
    </location>
</feature>
<feature type="compositionally biased region" description="Low complexity" evidence="6">
    <location>
        <begin position="170"/>
        <end position="181"/>
    </location>
</feature>
<name>A0AAV5D4X8_ELECO</name>
<feature type="compositionally biased region" description="Polar residues" evidence="6">
    <location>
        <begin position="158"/>
        <end position="169"/>
    </location>
</feature>
<reference evidence="9" key="2">
    <citation type="submission" date="2021-12" db="EMBL/GenBank/DDBJ databases">
        <title>Resequencing data analysis of finger millet.</title>
        <authorList>
            <person name="Hatakeyama M."/>
            <person name="Aluri S."/>
            <person name="Balachadran M.T."/>
            <person name="Sivarajan S.R."/>
            <person name="Poveda L."/>
            <person name="Shimizu-Inatsugi R."/>
            <person name="Schlapbach R."/>
            <person name="Sreeman S.M."/>
            <person name="Shimizu K.K."/>
        </authorList>
    </citation>
    <scope>NUCLEOTIDE SEQUENCE</scope>
</reference>
<organism evidence="9 10">
    <name type="scientific">Eleusine coracana subsp. coracana</name>
    <dbReference type="NCBI Taxonomy" id="191504"/>
    <lineage>
        <taxon>Eukaryota</taxon>
        <taxon>Viridiplantae</taxon>
        <taxon>Streptophyta</taxon>
        <taxon>Embryophyta</taxon>
        <taxon>Tracheophyta</taxon>
        <taxon>Spermatophyta</taxon>
        <taxon>Magnoliopsida</taxon>
        <taxon>Liliopsida</taxon>
        <taxon>Poales</taxon>
        <taxon>Poaceae</taxon>
        <taxon>PACMAD clade</taxon>
        <taxon>Chloridoideae</taxon>
        <taxon>Cynodonteae</taxon>
        <taxon>Eleusininae</taxon>
        <taxon>Eleusine</taxon>
    </lineage>
</organism>
<dbReference type="InterPro" id="IPR001005">
    <property type="entry name" value="SANT/Myb"/>
</dbReference>
<proteinExistence type="predicted"/>
<evidence type="ECO:0000259" key="8">
    <source>
        <dbReference type="PROSITE" id="PS51294"/>
    </source>
</evidence>
<evidence type="ECO:0000313" key="9">
    <source>
        <dbReference type="EMBL" id="GJN05450.1"/>
    </source>
</evidence>
<keyword evidence="5" id="KW-0539">Nucleus</keyword>
<evidence type="ECO:0000313" key="10">
    <source>
        <dbReference type="Proteomes" id="UP001054889"/>
    </source>
</evidence>
<evidence type="ECO:0000256" key="5">
    <source>
        <dbReference type="ARBA" id="ARBA00023242"/>
    </source>
</evidence>
<keyword evidence="2" id="KW-0805">Transcription regulation</keyword>
<comment type="caution">
    <text evidence="9">The sequence shown here is derived from an EMBL/GenBank/DDBJ whole genome shotgun (WGS) entry which is preliminary data.</text>
</comment>
<dbReference type="Proteomes" id="UP001054889">
    <property type="component" value="Unassembled WGS sequence"/>
</dbReference>
<dbReference type="PANTHER" id="PTHR47999:SF110">
    <property type="entry name" value="OS01G0305900 PROTEIN"/>
    <property type="match status" value="1"/>
</dbReference>
<dbReference type="AlphaFoldDB" id="A0AAV5D4X8"/>
<dbReference type="PROSITE" id="PS50090">
    <property type="entry name" value="MYB_LIKE"/>
    <property type="match status" value="1"/>
</dbReference>
<feature type="domain" description="HTH myb-type" evidence="8">
    <location>
        <begin position="9"/>
        <end position="92"/>
    </location>
</feature>
<dbReference type="GO" id="GO:0005634">
    <property type="term" value="C:nucleus"/>
    <property type="evidence" value="ECO:0007669"/>
    <property type="project" value="UniProtKB-SubCell"/>
</dbReference>
<keyword evidence="3" id="KW-0238">DNA-binding</keyword>
<dbReference type="SUPFAM" id="SSF46689">
    <property type="entry name" value="Homeodomain-like"/>
    <property type="match status" value="1"/>
</dbReference>
<gene>
    <name evidence="9" type="primary">ga23076</name>
    <name evidence="9" type="ORF">PR202_ga23076</name>
</gene>
<evidence type="ECO:0000256" key="2">
    <source>
        <dbReference type="ARBA" id="ARBA00023015"/>
    </source>
</evidence>